<accession>A0ABU4RML8</accession>
<name>A0ABU4RML8_9HYPH</name>
<reference evidence="1 2" key="1">
    <citation type="submission" date="2023-11" db="EMBL/GenBank/DDBJ databases">
        <authorList>
            <person name="Bao R."/>
        </authorList>
    </citation>
    <scope>NUCLEOTIDE SEQUENCE [LARGE SCALE GENOMIC DNA]</scope>
    <source>
        <strain evidence="1 2">PJ23</strain>
    </source>
</reference>
<dbReference type="Proteomes" id="UP001274321">
    <property type="component" value="Unassembled WGS sequence"/>
</dbReference>
<dbReference type="EMBL" id="JAXAFJ010000004">
    <property type="protein sequence ID" value="MDX6806067.1"/>
    <property type="molecule type" value="Genomic_DNA"/>
</dbReference>
<dbReference type="Pfam" id="PF10984">
    <property type="entry name" value="DUF2794"/>
    <property type="match status" value="1"/>
</dbReference>
<dbReference type="RefSeq" id="WP_319844194.1">
    <property type="nucleotide sequence ID" value="NZ_JAXAFJ010000004.1"/>
</dbReference>
<gene>
    <name evidence="1" type="ORF">SCD90_08320</name>
</gene>
<sequence>MGDIEALDSFRDRRNGQQTDTAATAAAPLTVSFNRHELRDILNVYGRLVASGEMRDYAIDMLKERAVFSLFRHMGEMPLYRIEKNPALRQRQGMYSVVAATGLILKRGNELDRVLAVLDRKVRLVAG</sequence>
<keyword evidence="2" id="KW-1185">Reference proteome</keyword>
<dbReference type="InterPro" id="IPR021252">
    <property type="entry name" value="DUF2794"/>
</dbReference>
<protein>
    <submittedName>
        <fullName evidence="1">DUF2794 domain-containing protein</fullName>
    </submittedName>
</protein>
<evidence type="ECO:0000313" key="2">
    <source>
        <dbReference type="Proteomes" id="UP001274321"/>
    </source>
</evidence>
<evidence type="ECO:0000313" key="1">
    <source>
        <dbReference type="EMBL" id="MDX6806067.1"/>
    </source>
</evidence>
<proteinExistence type="predicted"/>
<organism evidence="1 2">
    <name type="scientific">Terrihabitans rhizophilus</name>
    <dbReference type="NCBI Taxonomy" id="3092662"/>
    <lineage>
        <taxon>Bacteria</taxon>
        <taxon>Pseudomonadati</taxon>
        <taxon>Pseudomonadota</taxon>
        <taxon>Alphaproteobacteria</taxon>
        <taxon>Hyphomicrobiales</taxon>
        <taxon>Terrihabitans</taxon>
    </lineage>
</organism>
<comment type="caution">
    <text evidence="1">The sequence shown here is derived from an EMBL/GenBank/DDBJ whole genome shotgun (WGS) entry which is preliminary data.</text>
</comment>